<dbReference type="PROSITE" id="PS50888">
    <property type="entry name" value="BHLH"/>
    <property type="match status" value="1"/>
</dbReference>
<sequence length="231" mass="26051">MPCNLSFEDSTLVPNVPKKTCQYFHGEHSQEKPQNIKPKKGRSCSQTHEHIMAERKRRENITKMFIALSALIPGLKKMDKASVLSTAIEYVKHLQQRVKVLEQEKKRKIETIGCFKTNKTNVADDYVSCTYDVLDDKPIKICPKVEARVSGKDVLIKVMCEKQKGIVGKLLAKVEAHDLSVVCTNVLPFGNSALIITTIAKVHTIASIHVKKYILKLNKIVSPKQKIILTF</sequence>
<dbReference type="SUPFAM" id="SSF47459">
    <property type="entry name" value="HLH, helix-loop-helix DNA-binding domain"/>
    <property type="match status" value="1"/>
</dbReference>
<name>A0A151R4X4_CAJCA</name>
<keyword evidence="8" id="KW-1185">Reference proteome</keyword>
<evidence type="ECO:0000259" key="6">
    <source>
        <dbReference type="PROSITE" id="PS50888"/>
    </source>
</evidence>
<evidence type="ECO:0000256" key="5">
    <source>
        <dbReference type="SAM" id="Coils"/>
    </source>
</evidence>
<dbReference type="InterPro" id="IPR052610">
    <property type="entry name" value="bHLH_transcription_regulator"/>
</dbReference>
<dbReference type="OMA" id="QTHEHIM"/>
<dbReference type="SMART" id="SM00353">
    <property type="entry name" value="HLH"/>
    <property type="match status" value="1"/>
</dbReference>
<dbReference type="PANTHER" id="PTHR45959">
    <property type="entry name" value="BHLH TRANSCRIPTION FACTOR"/>
    <property type="match status" value="1"/>
</dbReference>
<organism evidence="7 8">
    <name type="scientific">Cajanus cajan</name>
    <name type="common">Pigeon pea</name>
    <name type="synonym">Cajanus indicus</name>
    <dbReference type="NCBI Taxonomy" id="3821"/>
    <lineage>
        <taxon>Eukaryota</taxon>
        <taxon>Viridiplantae</taxon>
        <taxon>Streptophyta</taxon>
        <taxon>Embryophyta</taxon>
        <taxon>Tracheophyta</taxon>
        <taxon>Spermatophyta</taxon>
        <taxon>Magnoliopsida</taxon>
        <taxon>eudicotyledons</taxon>
        <taxon>Gunneridae</taxon>
        <taxon>Pentapetalae</taxon>
        <taxon>rosids</taxon>
        <taxon>fabids</taxon>
        <taxon>Fabales</taxon>
        <taxon>Fabaceae</taxon>
        <taxon>Papilionoideae</taxon>
        <taxon>50 kb inversion clade</taxon>
        <taxon>NPAAA clade</taxon>
        <taxon>indigoferoid/millettioid clade</taxon>
        <taxon>Phaseoleae</taxon>
        <taxon>Cajanus</taxon>
    </lineage>
</organism>
<dbReference type="GO" id="GO:0046983">
    <property type="term" value="F:protein dimerization activity"/>
    <property type="evidence" value="ECO:0007669"/>
    <property type="project" value="InterPro"/>
</dbReference>
<dbReference type="InterPro" id="IPR036638">
    <property type="entry name" value="HLH_DNA-bd_sf"/>
</dbReference>
<reference evidence="7" key="1">
    <citation type="journal article" date="2012" name="Nat. Biotechnol.">
        <title>Draft genome sequence of pigeonpea (Cajanus cajan), an orphan legume crop of resource-poor farmers.</title>
        <authorList>
            <person name="Varshney R.K."/>
            <person name="Chen W."/>
            <person name="Li Y."/>
            <person name="Bharti A.K."/>
            <person name="Saxena R.K."/>
            <person name="Schlueter J.A."/>
            <person name="Donoghue M.T."/>
            <person name="Azam S."/>
            <person name="Fan G."/>
            <person name="Whaley A.M."/>
            <person name="Farmer A.D."/>
            <person name="Sheridan J."/>
            <person name="Iwata A."/>
            <person name="Tuteja R."/>
            <person name="Penmetsa R.V."/>
            <person name="Wu W."/>
            <person name="Upadhyaya H.D."/>
            <person name="Yang S.P."/>
            <person name="Shah T."/>
            <person name="Saxena K.B."/>
            <person name="Michael T."/>
            <person name="McCombie W.R."/>
            <person name="Yang B."/>
            <person name="Zhang G."/>
            <person name="Yang H."/>
            <person name="Wang J."/>
            <person name="Spillane C."/>
            <person name="Cook D.R."/>
            <person name="May G.D."/>
            <person name="Xu X."/>
            <person name="Jackson S.A."/>
        </authorList>
    </citation>
    <scope>NUCLEOTIDE SEQUENCE [LARGE SCALE GENOMIC DNA]</scope>
</reference>
<evidence type="ECO:0000313" key="7">
    <source>
        <dbReference type="EMBL" id="KYP37485.1"/>
    </source>
</evidence>
<dbReference type="PANTHER" id="PTHR45959:SF2">
    <property type="entry name" value="BHLH TRANSCRIPTION FACTOR"/>
    <property type="match status" value="1"/>
</dbReference>
<feature type="coiled-coil region" evidence="5">
    <location>
        <begin position="84"/>
        <end position="111"/>
    </location>
</feature>
<dbReference type="GO" id="GO:0005634">
    <property type="term" value="C:nucleus"/>
    <property type="evidence" value="ECO:0007669"/>
    <property type="project" value="UniProtKB-SubCell"/>
</dbReference>
<evidence type="ECO:0000256" key="4">
    <source>
        <dbReference type="ARBA" id="ARBA00023242"/>
    </source>
</evidence>
<keyword evidence="2" id="KW-0805">Transcription regulation</keyword>
<feature type="domain" description="BHLH" evidence="6">
    <location>
        <begin position="45"/>
        <end position="94"/>
    </location>
</feature>
<dbReference type="Pfam" id="PF00010">
    <property type="entry name" value="HLH"/>
    <property type="match status" value="1"/>
</dbReference>
<protein>
    <submittedName>
        <fullName evidence="7">Transcription factor bHLH25</fullName>
    </submittedName>
</protein>
<evidence type="ECO:0000256" key="1">
    <source>
        <dbReference type="ARBA" id="ARBA00004123"/>
    </source>
</evidence>
<dbReference type="STRING" id="3821.A0A151R4X4"/>
<dbReference type="Proteomes" id="UP000075243">
    <property type="component" value="Unassembled WGS sequence"/>
</dbReference>
<dbReference type="EMBL" id="KQ484099">
    <property type="protein sequence ID" value="KYP37485.1"/>
    <property type="molecule type" value="Genomic_DNA"/>
</dbReference>
<accession>A0A151R4X4</accession>
<keyword evidence="4" id="KW-0539">Nucleus</keyword>
<comment type="subcellular location">
    <subcellularLocation>
        <location evidence="1">Nucleus</location>
    </subcellularLocation>
</comment>
<evidence type="ECO:0000256" key="2">
    <source>
        <dbReference type="ARBA" id="ARBA00023015"/>
    </source>
</evidence>
<dbReference type="Gramene" id="C.cajan_40927.t">
    <property type="protein sequence ID" value="C.cajan_40927.t"/>
    <property type="gene ID" value="C.cajan_40927"/>
</dbReference>
<proteinExistence type="predicted"/>
<dbReference type="Gene3D" id="4.10.280.10">
    <property type="entry name" value="Helix-loop-helix DNA-binding domain"/>
    <property type="match status" value="1"/>
</dbReference>
<evidence type="ECO:0000256" key="3">
    <source>
        <dbReference type="ARBA" id="ARBA00023163"/>
    </source>
</evidence>
<gene>
    <name evidence="7" type="ORF">KK1_041316</name>
</gene>
<dbReference type="AlphaFoldDB" id="A0A151R4X4"/>
<keyword evidence="5" id="KW-0175">Coiled coil</keyword>
<evidence type="ECO:0000313" key="8">
    <source>
        <dbReference type="Proteomes" id="UP000075243"/>
    </source>
</evidence>
<dbReference type="InterPro" id="IPR011598">
    <property type="entry name" value="bHLH_dom"/>
</dbReference>
<keyword evidence="3" id="KW-0804">Transcription</keyword>